<dbReference type="PANTHER" id="PTHR30408">
    <property type="entry name" value="TYPE-1 RESTRICTION ENZYME ECOKI SPECIFICITY PROTEIN"/>
    <property type="match status" value="1"/>
</dbReference>
<dbReference type="Pfam" id="PF01420">
    <property type="entry name" value="Methylase_S"/>
    <property type="match status" value="1"/>
</dbReference>
<dbReference type="AlphaFoldDB" id="A0A1G6AHQ7"/>
<dbReference type="InterPro" id="IPR044946">
    <property type="entry name" value="Restrct_endonuc_typeI_TRD_sf"/>
</dbReference>
<dbReference type="RefSeq" id="WP_161946159.1">
    <property type="nucleotide sequence ID" value="NZ_FMXO01000002.1"/>
</dbReference>
<evidence type="ECO:0000256" key="1">
    <source>
        <dbReference type="ARBA" id="ARBA00010923"/>
    </source>
</evidence>
<dbReference type="Gene3D" id="3.90.220.20">
    <property type="entry name" value="DNA methylase specificity domains"/>
    <property type="match status" value="2"/>
</dbReference>
<reference evidence="6 7" key="1">
    <citation type="submission" date="2016-10" db="EMBL/GenBank/DDBJ databases">
        <authorList>
            <person name="de Groot N.N."/>
        </authorList>
    </citation>
    <scope>NUCLEOTIDE SEQUENCE [LARGE SCALE GENOMIC DNA]</scope>
    <source>
        <strain evidence="6 7">ASO4-2</strain>
    </source>
</reference>
<proteinExistence type="inferred from homology"/>
<feature type="domain" description="Type I restriction modification DNA specificity" evidence="5">
    <location>
        <begin position="10"/>
        <end position="186"/>
    </location>
</feature>
<evidence type="ECO:0000256" key="4">
    <source>
        <dbReference type="SAM" id="MobiDB-lite"/>
    </source>
</evidence>
<dbReference type="SUPFAM" id="SSF116734">
    <property type="entry name" value="DNA methylase specificity domain"/>
    <property type="match status" value="2"/>
</dbReference>
<dbReference type="EMBL" id="FMXO01000002">
    <property type="protein sequence ID" value="SDB07958.1"/>
    <property type="molecule type" value="Genomic_DNA"/>
</dbReference>
<dbReference type="Gene3D" id="1.10.287.1120">
    <property type="entry name" value="Bipartite methylase S protein"/>
    <property type="match status" value="1"/>
</dbReference>
<feature type="region of interest" description="Disordered" evidence="4">
    <location>
        <begin position="433"/>
        <end position="453"/>
    </location>
</feature>
<dbReference type="InterPro" id="IPR052021">
    <property type="entry name" value="Type-I_RS_S_subunit"/>
</dbReference>
<dbReference type="GO" id="GO:0003677">
    <property type="term" value="F:DNA binding"/>
    <property type="evidence" value="ECO:0007669"/>
    <property type="project" value="UniProtKB-KW"/>
</dbReference>
<evidence type="ECO:0000256" key="2">
    <source>
        <dbReference type="ARBA" id="ARBA00022747"/>
    </source>
</evidence>
<keyword evidence="7" id="KW-1185">Reference proteome</keyword>
<organism evidence="6 7">
    <name type="scientific">Desulfonatronum thiosulfatophilum</name>
    <dbReference type="NCBI Taxonomy" id="617002"/>
    <lineage>
        <taxon>Bacteria</taxon>
        <taxon>Pseudomonadati</taxon>
        <taxon>Thermodesulfobacteriota</taxon>
        <taxon>Desulfovibrionia</taxon>
        <taxon>Desulfovibrionales</taxon>
        <taxon>Desulfonatronaceae</taxon>
        <taxon>Desulfonatronum</taxon>
    </lineage>
</organism>
<dbReference type="PANTHER" id="PTHR30408:SF12">
    <property type="entry name" value="TYPE I RESTRICTION ENZYME MJAVIII SPECIFICITY SUBUNIT"/>
    <property type="match status" value="1"/>
</dbReference>
<accession>A0A1G6AHQ7</accession>
<evidence type="ECO:0000313" key="7">
    <source>
        <dbReference type="Proteomes" id="UP000198771"/>
    </source>
</evidence>
<dbReference type="CDD" id="cd17517">
    <property type="entry name" value="RMtype1_S_EcoKI_StySPI-TRD2-CR2_like"/>
    <property type="match status" value="1"/>
</dbReference>
<comment type="similarity">
    <text evidence="1">Belongs to the type-I restriction system S methylase family.</text>
</comment>
<evidence type="ECO:0000256" key="3">
    <source>
        <dbReference type="ARBA" id="ARBA00023125"/>
    </source>
</evidence>
<evidence type="ECO:0000259" key="5">
    <source>
        <dbReference type="Pfam" id="PF01420"/>
    </source>
</evidence>
<keyword evidence="3" id="KW-0238">DNA-binding</keyword>
<dbReference type="Proteomes" id="UP000198771">
    <property type="component" value="Unassembled WGS sequence"/>
</dbReference>
<sequence length="453" mass="50743">MKIQQFQFPSDWKLGPVAESFDFTGKPRGLDLSKNGDEIPFFRMDQIPLGRIHVSEFTPKPLAQLGSGTYVENGDLMVAKITPSFENGKQAIVDIETDFAYATTEVIPMRGRKGHSDTLYLFFYLLHPEVRSDLAGKMEGSTGRQRLSKTVLGDRFIPLPPLPEQKKIAHILSTVQRAIEAQERIIQATTELKKALMHKLFTEGLRNEPQKQTEIGPVPESWEVVNLATKAESFQYGTSVKCGYDIDGKPVLRIPNVVGGHIDPKDLKFGKPKKSELGKLSLELGDLLFVRTNGVKENAGRCSKFNGELSDCYFASYLIRVRLDPSVLNPDFLNEYSRTEVGMSFLSEKAIRTADGKFNINSGTLKTMLVPVPAIEEQEEIARTLALIDDKANNAILKKATLQNLFRTLLHELMTAKTRVHAWNFKNHNQRNRYGINDSARGRKTSTAARSTS</sequence>
<evidence type="ECO:0000313" key="6">
    <source>
        <dbReference type="EMBL" id="SDB07958.1"/>
    </source>
</evidence>
<dbReference type="CDD" id="cd17260">
    <property type="entry name" value="RMtype1_S_EcoEI-TRD1-CR1_like"/>
    <property type="match status" value="1"/>
</dbReference>
<dbReference type="STRING" id="617002.SAMN05660653_00352"/>
<gene>
    <name evidence="6" type="ORF">SAMN05660653_00352</name>
</gene>
<name>A0A1G6AHQ7_9BACT</name>
<dbReference type="InterPro" id="IPR000055">
    <property type="entry name" value="Restrct_endonuc_typeI_TRD"/>
</dbReference>
<protein>
    <submittedName>
        <fullName evidence="6">Type I restriction enzyme, S subunit</fullName>
    </submittedName>
</protein>
<keyword evidence="2" id="KW-0680">Restriction system</keyword>
<dbReference type="GO" id="GO:0009307">
    <property type="term" value="P:DNA restriction-modification system"/>
    <property type="evidence" value="ECO:0007669"/>
    <property type="project" value="UniProtKB-KW"/>
</dbReference>
<dbReference type="OrthoDB" id="512700at2"/>